<name>A0A0A9DCW6_ARUDO</name>
<protein>
    <submittedName>
        <fullName evidence="2">Uncharacterized protein</fullName>
    </submittedName>
</protein>
<reference evidence="2" key="1">
    <citation type="submission" date="2014-09" db="EMBL/GenBank/DDBJ databases">
        <authorList>
            <person name="Magalhaes I.L.F."/>
            <person name="Oliveira U."/>
            <person name="Santos F.R."/>
            <person name="Vidigal T.H.D.A."/>
            <person name="Brescovit A.D."/>
            <person name="Santos A.J."/>
        </authorList>
    </citation>
    <scope>NUCLEOTIDE SEQUENCE</scope>
    <source>
        <tissue evidence="2">Shoot tissue taken approximately 20 cm above the soil surface</tissue>
    </source>
</reference>
<reference evidence="2" key="2">
    <citation type="journal article" date="2015" name="Data Brief">
        <title>Shoot transcriptome of the giant reed, Arundo donax.</title>
        <authorList>
            <person name="Barrero R.A."/>
            <person name="Guerrero F.D."/>
            <person name="Moolhuijzen P."/>
            <person name="Goolsby J.A."/>
            <person name="Tidwell J."/>
            <person name="Bellgard S.E."/>
            <person name="Bellgard M.I."/>
        </authorList>
    </citation>
    <scope>NUCLEOTIDE SEQUENCE</scope>
    <source>
        <tissue evidence="2">Shoot tissue taken approximately 20 cm above the soil surface</tissue>
    </source>
</reference>
<dbReference type="EMBL" id="GBRH01211451">
    <property type="protein sequence ID" value="JAD86444.1"/>
    <property type="molecule type" value="Transcribed_RNA"/>
</dbReference>
<evidence type="ECO:0000313" key="2">
    <source>
        <dbReference type="EMBL" id="JAD86444.1"/>
    </source>
</evidence>
<feature type="region of interest" description="Disordered" evidence="1">
    <location>
        <begin position="1"/>
        <end position="117"/>
    </location>
</feature>
<accession>A0A0A9DCW6</accession>
<feature type="compositionally biased region" description="Low complexity" evidence="1">
    <location>
        <begin position="29"/>
        <end position="41"/>
    </location>
</feature>
<dbReference type="AlphaFoldDB" id="A0A0A9DCW6"/>
<evidence type="ECO:0000256" key="1">
    <source>
        <dbReference type="SAM" id="MobiDB-lite"/>
    </source>
</evidence>
<organism evidence="2">
    <name type="scientific">Arundo donax</name>
    <name type="common">Giant reed</name>
    <name type="synonym">Donax arundinaceus</name>
    <dbReference type="NCBI Taxonomy" id="35708"/>
    <lineage>
        <taxon>Eukaryota</taxon>
        <taxon>Viridiplantae</taxon>
        <taxon>Streptophyta</taxon>
        <taxon>Embryophyta</taxon>
        <taxon>Tracheophyta</taxon>
        <taxon>Spermatophyta</taxon>
        <taxon>Magnoliopsida</taxon>
        <taxon>Liliopsida</taxon>
        <taxon>Poales</taxon>
        <taxon>Poaceae</taxon>
        <taxon>PACMAD clade</taxon>
        <taxon>Arundinoideae</taxon>
        <taxon>Arundineae</taxon>
        <taxon>Arundo</taxon>
    </lineage>
</organism>
<sequence length="117" mass="12479">MPAAKTRNAYSAARRAPESSRQLRRSGTRPAADSTTAAAPARDQKGANRTKPRTARPALRWAGRGRRGRSRSGEAGRAVTRRRTREPGTETSEARSLTGRPKKPACAMAAAAAKAAR</sequence>
<proteinExistence type="predicted"/>
<feature type="compositionally biased region" description="Low complexity" evidence="1">
    <location>
        <begin position="104"/>
        <end position="117"/>
    </location>
</feature>